<dbReference type="EMBL" id="PCGW01000010">
    <property type="protein sequence ID" value="PHO20540.1"/>
    <property type="molecule type" value="Genomic_DNA"/>
</dbReference>
<evidence type="ECO:0000313" key="2">
    <source>
        <dbReference type="EMBL" id="AMQ94157.1"/>
    </source>
</evidence>
<gene>
    <name evidence="2" type="ORF">ACT75_06235</name>
    <name evidence="3" type="ORF">CQR80_06525</name>
    <name evidence="4" type="ORF">FXB79_06465</name>
</gene>
<organism evidence="4 7">
    <name type="scientific">Aggregatibacter actinomycetemcomitans</name>
    <name type="common">Actinobacillus actinomycetemcomitans</name>
    <name type="synonym">Haemophilus actinomycetemcomitans</name>
    <dbReference type="NCBI Taxonomy" id="714"/>
    <lineage>
        <taxon>Bacteria</taxon>
        <taxon>Pseudomonadati</taxon>
        <taxon>Pseudomonadota</taxon>
        <taxon>Gammaproteobacteria</taxon>
        <taxon>Pasteurellales</taxon>
        <taxon>Pasteurellaceae</taxon>
        <taxon>Aggregatibacter</taxon>
    </lineage>
</organism>
<dbReference type="AlphaFoldDB" id="A0A5D0ELN1"/>
<evidence type="ECO:0000313" key="5">
    <source>
        <dbReference type="Proteomes" id="UP000072236"/>
    </source>
</evidence>
<keyword evidence="6" id="KW-1185">Reference proteome</keyword>
<reference evidence="2 5" key="1">
    <citation type="submission" date="2015-10" db="EMBL/GenBank/DDBJ databases">
        <title>Tn-seq of a polymicrobial infection.</title>
        <authorList>
            <person name="Stacy A."/>
            <person name="Rumbaugh K.P."/>
            <person name="Whiteley M."/>
        </authorList>
    </citation>
    <scope>NUCLEOTIDE SEQUENCE [LARGE SCALE GENOMIC DNA]</scope>
    <source>
        <strain evidence="2 5">624</strain>
    </source>
</reference>
<feature type="transmembrane region" description="Helical" evidence="1">
    <location>
        <begin position="150"/>
        <end position="170"/>
    </location>
</feature>
<dbReference type="Proteomes" id="UP000226080">
    <property type="component" value="Unassembled WGS sequence"/>
</dbReference>
<proteinExistence type="predicted"/>
<dbReference type="RefSeq" id="WP_005537867.1">
    <property type="nucleotide sequence ID" value="NZ_CP012959.1"/>
</dbReference>
<keyword evidence="1" id="KW-0812">Transmembrane</keyword>
<sequence length="177" mass="21151">MAGGFIALHSADHKSIITREIWVGKDEDEKDELEKFLTDYFHYKEDPKIKAYSQKKVLCKRIFSFHFFSLSYNEKKTEKFIQDYLDKYGHLVLTKQEKTPENGLRFVAVSVSNFSTIFSNTYRTELIETKRTTEEEQLWQRLQKALKGRVFRRYIIMAILMVIRSVAVAINRRRYFQ</sequence>
<dbReference type="EMBL" id="CP012959">
    <property type="protein sequence ID" value="AMQ94157.1"/>
    <property type="molecule type" value="Genomic_DNA"/>
</dbReference>
<keyword evidence="1" id="KW-0472">Membrane</keyword>
<dbReference type="Proteomes" id="UP000323012">
    <property type="component" value="Unassembled WGS sequence"/>
</dbReference>
<protein>
    <submittedName>
        <fullName evidence="4">Uncharacterized protein</fullName>
    </submittedName>
</protein>
<name>A0A5D0ELN1_AGGAC</name>
<dbReference type="EMBL" id="VSED01000014">
    <property type="protein sequence ID" value="TYA38919.1"/>
    <property type="molecule type" value="Genomic_DNA"/>
</dbReference>
<dbReference type="Proteomes" id="UP000072236">
    <property type="component" value="Chromosome"/>
</dbReference>
<reference evidence="4 7" key="3">
    <citation type="submission" date="2019-08" db="EMBL/GenBank/DDBJ databases">
        <title>Whole genome sequencing of Aggregatibacter actinomycetemcomitans cultured from blood stream infections in Denmark reveals a novel phylogenetic lineage expressing serotype a membrane O polysaccharide.</title>
        <authorList>
            <person name="Nedergaard S."/>
            <person name="Kobel C.M."/>
            <person name="Nielsen M.B."/>
            <person name="Moeller R.T."/>
            <person name="Jensen A.B."/>
            <person name="Noerskov-Lauritsen N."/>
        </authorList>
    </citation>
    <scope>NUCLEOTIDE SEQUENCE [LARGE SCALE GENOMIC DNA]</scope>
    <source>
        <strain evidence="4 7">PN_563</strain>
    </source>
</reference>
<accession>A0A5D0ELN1</accession>
<evidence type="ECO:0000313" key="4">
    <source>
        <dbReference type="EMBL" id="TYA38919.1"/>
    </source>
</evidence>
<evidence type="ECO:0000256" key="1">
    <source>
        <dbReference type="SAM" id="Phobius"/>
    </source>
</evidence>
<evidence type="ECO:0000313" key="3">
    <source>
        <dbReference type="EMBL" id="PHO20540.1"/>
    </source>
</evidence>
<keyword evidence="1" id="KW-1133">Transmembrane helix</keyword>
<dbReference type="KEGG" id="aact:ACT75_06235"/>
<evidence type="ECO:0000313" key="7">
    <source>
        <dbReference type="Proteomes" id="UP000323012"/>
    </source>
</evidence>
<reference evidence="3 6" key="2">
    <citation type="submission" date="2017-10" db="EMBL/GenBank/DDBJ databases">
        <title>Draft genome sequences of Aggregatibacter actinomycetemcomitans strains 310a and 310b.</title>
        <authorList>
            <person name="May A.C."/>
            <person name="Ohta H."/>
            <person name="Maeda H."/>
            <person name="Kokeguchi S."/>
            <person name="Cugini C."/>
        </authorList>
    </citation>
    <scope>NUCLEOTIDE SEQUENCE [LARGE SCALE GENOMIC DNA]</scope>
    <source>
        <strain evidence="3 6">310b</strain>
    </source>
</reference>
<evidence type="ECO:0000313" key="6">
    <source>
        <dbReference type="Proteomes" id="UP000226080"/>
    </source>
</evidence>